<evidence type="ECO:0000256" key="2">
    <source>
        <dbReference type="ARBA" id="ARBA00022448"/>
    </source>
</evidence>
<dbReference type="GO" id="GO:0005886">
    <property type="term" value="C:plasma membrane"/>
    <property type="evidence" value="ECO:0007669"/>
    <property type="project" value="UniProtKB-SubCell"/>
</dbReference>
<dbReference type="SUPFAM" id="SSF82693">
    <property type="entry name" value="Multidrug efflux transporter AcrB pore domain, PN1, PN2, PC1 and PC2 subdomains"/>
    <property type="match status" value="4"/>
</dbReference>
<evidence type="ECO:0000256" key="4">
    <source>
        <dbReference type="ARBA" id="ARBA00022519"/>
    </source>
</evidence>
<accession>Q2SJY0</accession>
<dbReference type="FunFam" id="1.20.1640.10:FF:000001">
    <property type="entry name" value="Efflux pump membrane transporter"/>
    <property type="match status" value="1"/>
</dbReference>
<dbReference type="SUPFAM" id="SSF82866">
    <property type="entry name" value="Multidrug efflux transporter AcrB transmembrane domain"/>
    <property type="match status" value="2"/>
</dbReference>
<dbReference type="InterPro" id="IPR001036">
    <property type="entry name" value="Acrflvin-R"/>
</dbReference>
<gene>
    <name evidence="8" type="ordered locus">HCH_02216</name>
</gene>
<organism evidence="8 9">
    <name type="scientific">Hahella chejuensis (strain KCTC 2396)</name>
    <dbReference type="NCBI Taxonomy" id="349521"/>
    <lineage>
        <taxon>Bacteria</taxon>
        <taxon>Pseudomonadati</taxon>
        <taxon>Pseudomonadota</taxon>
        <taxon>Gammaproteobacteria</taxon>
        <taxon>Oceanospirillales</taxon>
        <taxon>Hahellaceae</taxon>
        <taxon>Hahella</taxon>
    </lineage>
</organism>
<reference evidence="8 9" key="1">
    <citation type="journal article" date="2005" name="Nucleic Acids Res.">
        <title>Genomic blueprint of Hahella chejuensis, a marine microbe producing an algicidal agent.</title>
        <authorList>
            <person name="Jeong H."/>
            <person name="Yim J.H."/>
            <person name="Lee C."/>
            <person name="Choi S.-H."/>
            <person name="Park Y.K."/>
            <person name="Yoon S.H."/>
            <person name="Hur C.-G."/>
            <person name="Kang H.-Y."/>
            <person name="Kim D."/>
            <person name="Lee H.H."/>
            <person name="Park K.H."/>
            <person name="Park S.-H."/>
            <person name="Park H.-S."/>
            <person name="Lee H.K."/>
            <person name="Oh T.K."/>
            <person name="Kim J.F."/>
        </authorList>
    </citation>
    <scope>NUCLEOTIDE SEQUENCE [LARGE SCALE GENOMIC DNA]</scope>
    <source>
        <strain evidence="8 9">KCTC 2396</strain>
    </source>
</reference>
<evidence type="ECO:0000313" key="8">
    <source>
        <dbReference type="EMBL" id="ABC29044.1"/>
    </source>
</evidence>
<keyword evidence="2" id="KW-0813">Transport</keyword>
<dbReference type="HOGENOM" id="CLU_002755_1_2_6"/>
<dbReference type="Gene3D" id="3.30.70.1430">
    <property type="entry name" value="Multidrug efflux transporter AcrB pore domain"/>
    <property type="match status" value="2"/>
</dbReference>
<dbReference type="SUPFAM" id="SSF82714">
    <property type="entry name" value="Multidrug efflux transporter AcrB TolC docking domain, DN and DC subdomains"/>
    <property type="match status" value="2"/>
</dbReference>
<dbReference type="eggNOG" id="COG0841">
    <property type="taxonomic scope" value="Bacteria"/>
</dbReference>
<keyword evidence="3" id="KW-1003">Cell membrane</keyword>
<evidence type="ECO:0000256" key="6">
    <source>
        <dbReference type="ARBA" id="ARBA00022989"/>
    </source>
</evidence>
<dbReference type="STRING" id="349521.HCH_02216"/>
<keyword evidence="5" id="KW-0812">Transmembrane</keyword>
<sequence>MRFTDIFIRRPVLASVVSLIILLLGLNALKTLQVRQYPQLENAVINISTAYPGASSELVSGFITSPIQQAVASAEGIDYLTSSSNQGSSLVEVHLKLGFDSSTAMTEILSKVAEARRQLPSDAEEPVIQKSTTGSTALMYVSFFSRDMSEAQITDYLKRVVQPQLETADGVAKAEILGGKTFAMRVWLNPQKLAAFDLTPQDVARAVGSNSFLSAAGATKGQYITANITADTDLHSVQEFQQLVVKRDDATLVRLQDVATIELDAESDDSAVYFNGNRAVFMAITSLPAANPLEVIDNIYDLMPALEKQLPSALNVKVAYDATKFIRDSINEVIKTVGEATVIVIFVIFLFLGSFRAVMIPVVTIPLSLIGVCFFMLALGYSINLLTLLAMVLAIGLVVDDAIVVVENIHRHIDEGLSPFKAAIIGAREIATPVISMTLTLAAVYAPIGFLGGLTGGLFKEFAFALAGAVIISGVIALTLSPMMCSKLMTETNSKMAIWLDEVFEKLTGAYQRRLHNALNYRPVTLVMVLTMLVSCFFLYQLSNKELARDEDQGIIFSMSTAPVSATHDYVAAYTDEVIKTIETFDERNDYFIVQGADGAANSMFSGMILKTWGERERSQMELVPIMQQRMGDIAGYQSVSFNLPTLPGSSGLPVQFVITTAQDYKVLYELGQELLDEARKSGKFLFVNSDLKFDKPTAHISINRSKAAELGISMQDIGAALATMLSGGYTTRFSVEGRSYKVIPQVLREYRATAEQLDDYYVRTASGELIPLSTIAEVSKGVEPNKRGQFQQLNAMVVEGVMTPGISLGEALSFLEQKAQTIFPQGYGYEYAGQSRQYKQEGSALIFTFFFALLMIYLVLAAQFESFRDPFIILVSVPMSLLGALIPIAFGVTSVNIYTQIGLVTLIGLITKHGILIVEFANQLQVEQGLSKREAIEQAAGIRLRAILMTTAAMVVGEAPLLFASGAGAVSRFDIGLVIASGLSIGTLFTLFVVPTMYMILGADHSQIEKQEDVDGELSHA</sequence>
<keyword evidence="4" id="KW-0997">Cell inner membrane</keyword>
<dbReference type="PANTHER" id="PTHR32063">
    <property type="match status" value="1"/>
</dbReference>
<dbReference type="OrthoDB" id="9757904at2"/>
<protein>
    <submittedName>
        <fullName evidence="8">Cation/multidrug efflux pump</fullName>
    </submittedName>
</protein>
<dbReference type="Pfam" id="PF00873">
    <property type="entry name" value="ACR_tran"/>
    <property type="match status" value="1"/>
</dbReference>
<dbReference type="Proteomes" id="UP000000238">
    <property type="component" value="Chromosome"/>
</dbReference>
<evidence type="ECO:0000313" key="9">
    <source>
        <dbReference type="Proteomes" id="UP000000238"/>
    </source>
</evidence>
<dbReference type="Gene3D" id="1.20.1640.10">
    <property type="entry name" value="Multidrug efflux transporter AcrB transmembrane domain"/>
    <property type="match status" value="2"/>
</dbReference>
<dbReference type="AlphaFoldDB" id="Q2SJY0"/>
<dbReference type="PRINTS" id="PR00702">
    <property type="entry name" value="ACRIFLAVINRP"/>
</dbReference>
<proteinExistence type="predicted"/>
<comment type="subcellular location">
    <subcellularLocation>
        <location evidence="1">Cell inner membrane</location>
        <topology evidence="1">Multi-pass membrane protein</topology>
    </subcellularLocation>
</comment>
<dbReference type="Gene3D" id="3.30.70.1320">
    <property type="entry name" value="Multidrug efflux transporter AcrB pore domain like"/>
    <property type="match status" value="1"/>
</dbReference>
<dbReference type="KEGG" id="hch:HCH_02216"/>
<name>Q2SJY0_HAHCH</name>
<keyword evidence="7" id="KW-0472">Membrane</keyword>
<dbReference type="RefSeq" id="WP_011396113.1">
    <property type="nucleotide sequence ID" value="NC_007645.1"/>
</dbReference>
<keyword evidence="6" id="KW-1133">Transmembrane helix</keyword>
<evidence type="ECO:0000256" key="7">
    <source>
        <dbReference type="ARBA" id="ARBA00023136"/>
    </source>
</evidence>
<evidence type="ECO:0000256" key="5">
    <source>
        <dbReference type="ARBA" id="ARBA00022692"/>
    </source>
</evidence>
<dbReference type="PANTHER" id="PTHR32063:SF28">
    <property type="entry name" value="BLR2861 PROTEIN"/>
    <property type="match status" value="1"/>
</dbReference>
<evidence type="ECO:0000256" key="1">
    <source>
        <dbReference type="ARBA" id="ARBA00004429"/>
    </source>
</evidence>
<dbReference type="InterPro" id="IPR027463">
    <property type="entry name" value="AcrB_DN_DC_subdom"/>
</dbReference>
<dbReference type="Gene3D" id="3.30.70.1440">
    <property type="entry name" value="Multidrug efflux transporter AcrB pore domain"/>
    <property type="match status" value="1"/>
</dbReference>
<dbReference type="Gene3D" id="3.30.2090.10">
    <property type="entry name" value="Multidrug efflux transporter AcrB TolC docking domain, DN and DC subdomains"/>
    <property type="match status" value="2"/>
</dbReference>
<keyword evidence="9" id="KW-1185">Reference proteome</keyword>
<dbReference type="EMBL" id="CP000155">
    <property type="protein sequence ID" value="ABC29044.1"/>
    <property type="molecule type" value="Genomic_DNA"/>
</dbReference>
<dbReference type="GO" id="GO:0042910">
    <property type="term" value="F:xenobiotic transmembrane transporter activity"/>
    <property type="evidence" value="ECO:0007669"/>
    <property type="project" value="TreeGrafter"/>
</dbReference>
<evidence type="ECO:0000256" key="3">
    <source>
        <dbReference type="ARBA" id="ARBA00022475"/>
    </source>
</evidence>